<gene>
    <name evidence="1" type="primary">Necator_chrIII.g10559</name>
    <name evidence="1" type="ORF">RB195_009794</name>
</gene>
<sequence>MHDTFSTQLQGKVYEVDHFRRHPRPCLLVARGWTFNDNAERRQRALDEEDRSTAEWKGKLHRSLIIWTIRRELDSTPAKSATNRSEQAEKDTDELAEFPLCLSRI</sequence>
<comment type="caution">
    <text evidence="1">The sequence shown here is derived from an EMBL/GenBank/DDBJ whole genome shotgun (WGS) entry which is preliminary data.</text>
</comment>
<keyword evidence="2" id="KW-1185">Reference proteome</keyword>
<name>A0ABR1CUX5_NECAM</name>
<protein>
    <submittedName>
        <fullName evidence="1">Uncharacterized protein</fullName>
    </submittedName>
</protein>
<proteinExistence type="predicted"/>
<dbReference type="EMBL" id="JAVFWL010000003">
    <property type="protein sequence ID" value="KAK6742139.1"/>
    <property type="molecule type" value="Genomic_DNA"/>
</dbReference>
<reference evidence="1 2" key="1">
    <citation type="submission" date="2023-08" db="EMBL/GenBank/DDBJ databases">
        <title>A Necator americanus chromosomal reference genome.</title>
        <authorList>
            <person name="Ilik V."/>
            <person name="Petrzelkova K.J."/>
            <person name="Pardy F."/>
            <person name="Fuh T."/>
            <person name="Niatou-Singa F.S."/>
            <person name="Gouil Q."/>
            <person name="Baker L."/>
            <person name="Ritchie M.E."/>
            <person name="Jex A.R."/>
            <person name="Gazzola D."/>
            <person name="Li H."/>
            <person name="Toshio Fujiwara R."/>
            <person name="Zhan B."/>
            <person name="Aroian R.V."/>
            <person name="Pafco B."/>
            <person name="Schwarz E.M."/>
        </authorList>
    </citation>
    <scope>NUCLEOTIDE SEQUENCE [LARGE SCALE GENOMIC DNA]</scope>
    <source>
        <strain evidence="1 2">Aroian</strain>
        <tissue evidence="1">Whole animal</tissue>
    </source>
</reference>
<organism evidence="1 2">
    <name type="scientific">Necator americanus</name>
    <name type="common">Human hookworm</name>
    <dbReference type="NCBI Taxonomy" id="51031"/>
    <lineage>
        <taxon>Eukaryota</taxon>
        <taxon>Metazoa</taxon>
        <taxon>Ecdysozoa</taxon>
        <taxon>Nematoda</taxon>
        <taxon>Chromadorea</taxon>
        <taxon>Rhabditida</taxon>
        <taxon>Rhabditina</taxon>
        <taxon>Rhabditomorpha</taxon>
        <taxon>Strongyloidea</taxon>
        <taxon>Ancylostomatidae</taxon>
        <taxon>Bunostominae</taxon>
        <taxon>Necator</taxon>
    </lineage>
</organism>
<evidence type="ECO:0000313" key="1">
    <source>
        <dbReference type="EMBL" id="KAK6742139.1"/>
    </source>
</evidence>
<accession>A0ABR1CUX5</accession>
<evidence type="ECO:0000313" key="2">
    <source>
        <dbReference type="Proteomes" id="UP001303046"/>
    </source>
</evidence>
<dbReference type="Proteomes" id="UP001303046">
    <property type="component" value="Unassembled WGS sequence"/>
</dbReference>